<keyword evidence="3" id="KW-1185">Reference proteome</keyword>
<organism evidence="2 3">
    <name type="scientific">Streptomyces olivochromogenes</name>
    <dbReference type="NCBI Taxonomy" id="1963"/>
    <lineage>
        <taxon>Bacteria</taxon>
        <taxon>Bacillati</taxon>
        <taxon>Actinomycetota</taxon>
        <taxon>Actinomycetes</taxon>
        <taxon>Kitasatosporales</taxon>
        <taxon>Streptomycetaceae</taxon>
        <taxon>Streptomyces</taxon>
    </lineage>
</organism>
<comment type="caution">
    <text evidence="2">The sequence shown here is derived from an EMBL/GenBank/DDBJ whole genome shotgun (WGS) entry which is preliminary data.</text>
</comment>
<evidence type="ECO:0000256" key="1">
    <source>
        <dbReference type="SAM" id="MobiDB-lite"/>
    </source>
</evidence>
<feature type="region of interest" description="Disordered" evidence="1">
    <location>
        <begin position="47"/>
        <end position="106"/>
    </location>
</feature>
<feature type="compositionally biased region" description="Basic residues" evidence="1">
    <location>
        <begin position="59"/>
        <end position="69"/>
    </location>
</feature>
<dbReference type="Gene3D" id="1.10.260.40">
    <property type="entry name" value="lambda repressor-like DNA-binding domains"/>
    <property type="match status" value="1"/>
</dbReference>
<proteinExistence type="predicted"/>
<dbReference type="EMBL" id="BDQI01000041">
    <property type="protein sequence ID" value="GAX57868.1"/>
    <property type="molecule type" value="Genomic_DNA"/>
</dbReference>
<dbReference type="STRING" id="1963.AQJ27_47875"/>
<dbReference type="Proteomes" id="UP000217446">
    <property type="component" value="Unassembled WGS sequence"/>
</dbReference>
<accession>A0A250VUD5</accession>
<gene>
    <name evidence="2" type="ORF">SO3561_09439</name>
</gene>
<feature type="compositionally biased region" description="Basic and acidic residues" evidence="1">
    <location>
        <begin position="47"/>
        <end position="58"/>
    </location>
</feature>
<dbReference type="Pfam" id="PF13560">
    <property type="entry name" value="HTH_31"/>
    <property type="match status" value="1"/>
</dbReference>
<evidence type="ECO:0000313" key="2">
    <source>
        <dbReference type="EMBL" id="GAX57868.1"/>
    </source>
</evidence>
<feature type="compositionally biased region" description="Basic residues" evidence="1">
    <location>
        <begin position="77"/>
        <end position="98"/>
    </location>
</feature>
<reference evidence="3" key="1">
    <citation type="submission" date="2017-05" db="EMBL/GenBank/DDBJ databases">
        <title>Streptomyces olivochromogenes NBRC 3561 whole genome shotgun sequence.</title>
        <authorList>
            <person name="Dohra H."/>
            <person name="Kodani S."/>
        </authorList>
    </citation>
    <scope>NUCLEOTIDE SEQUENCE [LARGE SCALE GENOMIC DNA]</scope>
    <source>
        <strain evidence="3">NBRC 3561</strain>
    </source>
</reference>
<name>A0A250VUD5_STROL</name>
<sequence>MPGLRRDEPAQLAGVGLSYYTRLEQGLSLNASPEVLDAPARALGLDEVERAHPHDLARASRRTGTRRRPARVELRVPRHRDQRNGRIRHIQLRGRTKTSRLLTTTP</sequence>
<dbReference type="InterPro" id="IPR010982">
    <property type="entry name" value="Lambda_DNA-bd_dom_sf"/>
</dbReference>
<dbReference type="GO" id="GO:0003677">
    <property type="term" value="F:DNA binding"/>
    <property type="evidence" value="ECO:0007669"/>
    <property type="project" value="UniProtKB-KW"/>
</dbReference>
<dbReference type="AlphaFoldDB" id="A0A250VUD5"/>
<keyword evidence="2" id="KW-0238">DNA-binding</keyword>
<dbReference type="PANTHER" id="PTHR35010:SF2">
    <property type="entry name" value="BLL4672 PROTEIN"/>
    <property type="match status" value="1"/>
</dbReference>
<dbReference type="PANTHER" id="PTHR35010">
    <property type="entry name" value="BLL4672 PROTEIN-RELATED"/>
    <property type="match status" value="1"/>
</dbReference>
<protein>
    <submittedName>
        <fullName evidence="2">DNA-binding protein</fullName>
    </submittedName>
</protein>
<evidence type="ECO:0000313" key="3">
    <source>
        <dbReference type="Proteomes" id="UP000217446"/>
    </source>
</evidence>